<organism evidence="2 3">
    <name type="scientific">Neocallimastix californiae</name>
    <dbReference type="NCBI Taxonomy" id="1754190"/>
    <lineage>
        <taxon>Eukaryota</taxon>
        <taxon>Fungi</taxon>
        <taxon>Fungi incertae sedis</taxon>
        <taxon>Chytridiomycota</taxon>
        <taxon>Chytridiomycota incertae sedis</taxon>
        <taxon>Neocallimastigomycetes</taxon>
        <taxon>Neocallimastigales</taxon>
        <taxon>Neocallimastigaceae</taxon>
        <taxon>Neocallimastix</taxon>
    </lineage>
</organism>
<dbReference type="SUPFAM" id="SSF49785">
    <property type="entry name" value="Galactose-binding domain-like"/>
    <property type="match status" value="1"/>
</dbReference>
<keyword evidence="3" id="KW-1185">Reference proteome</keyword>
<evidence type="ECO:0000313" key="3">
    <source>
        <dbReference type="Proteomes" id="UP000193920"/>
    </source>
</evidence>
<accession>A0A1Y2FT51</accession>
<protein>
    <recommendedName>
        <fullName evidence="1">Rhamnogalacturonan lyase domain-containing protein</fullName>
    </recommendedName>
</protein>
<gene>
    <name evidence="2" type="ORF">LY90DRAFT_498414</name>
</gene>
<proteinExistence type="predicted"/>
<dbReference type="EMBL" id="MCOG01000001">
    <property type="protein sequence ID" value="ORY87173.1"/>
    <property type="molecule type" value="Genomic_DNA"/>
</dbReference>
<dbReference type="PANTHER" id="PTHR32018">
    <property type="entry name" value="RHAMNOGALACTURONATE LYASE FAMILY PROTEIN"/>
    <property type="match status" value="1"/>
</dbReference>
<dbReference type="InterPro" id="IPR029411">
    <property type="entry name" value="RG-lyase_III"/>
</dbReference>
<dbReference type="InterPro" id="IPR008979">
    <property type="entry name" value="Galactose-bd-like_sf"/>
</dbReference>
<name>A0A1Y2FT51_9FUNG</name>
<dbReference type="PANTHER" id="PTHR32018:SF1">
    <property type="entry name" value="RHAMNOGALACTURONAN ENDOLYASE"/>
    <property type="match status" value="1"/>
</dbReference>
<reference evidence="2 3" key="1">
    <citation type="submission" date="2016-08" db="EMBL/GenBank/DDBJ databases">
        <title>A Parts List for Fungal Cellulosomes Revealed by Comparative Genomics.</title>
        <authorList>
            <consortium name="DOE Joint Genome Institute"/>
            <person name="Haitjema C.H."/>
            <person name="Gilmore S.P."/>
            <person name="Henske J.K."/>
            <person name="Solomon K.V."/>
            <person name="De Groot R."/>
            <person name="Kuo A."/>
            <person name="Mondo S.J."/>
            <person name="Salamov A.A."/>
            <person name="Labutti K."/>
            <person name="Zhao Z."/>
            <person name="Chiniquy J."/>
            <person name="Barry K."/>
            <person name="Brewer H.M."/>
            <person name="Purvine S.O."/>
            <person name="Wright A.T."/>
            <person name="Boxma B."/>
            <person name="Van Alen T."/>
            <person name="Hackstein J.H."/>
            <person name="Baker S.E."/>
            <person name="Grigoriev I.V."/>
            <person name="O'Malley M.A."/>
        </authorList>
    </citation>
    <scope>NUCLEOTIDE SEQUENCE [LARGE SCALE GENOMIC DNA]</scope>
    <source>
        <strain evidence="2 3">G1</strain>
    </source>
</reference>
<dbReference type="Proteomes" id="UP000193920">
    <property type="component" value="Unassembled WGS sequence"/>
</dbReference>
<evidence type="ECO:0000259" key="1">
    <source>
        <dbReference type="Pfam" id="PF14683"/>
    </source>
</evidence>
<dbReference type="Gene3D" id="2.60.120.260">
    <property type="entry name" value="Galactose-binding domain-like"/>
    <property type="match status" value="1"/>
</dbReference>
<dbReference type="AlphaFoldDB" id="A0A1Y2FT51"/>
<comment type="caution">
    <text evidence="2">The sequence shown here is derived from an EMBL/GenBank/DDBJ whole genome shotgun (WGS) entry which is preliminary data.</text>
</comment>
<feature type="domain" description="Rhamnogalacturonan lyase" evidence="1">
    <location>
        <begin position="150"/>
        <end position="259"/>
    </location>
</feature>
<evidence type="ECO:0000313" key="2">
    <source>
        <dbReference type="EMBL" id="ORY87173.1"/>
    </source>
</evidence>
<dbReference type="Pfam" id="PF14683">
    <property type="entry name" value="CBM-like"/>
    <property type="match status" value="1"/>
</dbReference>
<sequence>MKIEDDIGRYLPTAEQQKNCQVIDPKETCKAKTGEVIHKDDWTIDTLKHDVHGYATKHGLGFGYVKQRGNVTDKLIIKNPLNNSVFRLDDARVTLVQPESNGESIPYQQWFHYSFWTHIIWTNLSINNSIPGTYQLCVWTKGIIGKHSKYQSIPWNIYFNLRKKPTSTSVLRFLVAGNSSIALLVSINGRKNSAELANFKDDTSVRRNSIRGFYGELEFKFGPNNFKIGENKITLHVSNTGGHTNNYQFDGIMYDQIRLETPGLLII</sequence>
<dbReference type="InterPro" id="IPR051850">
    <property type="entry name" value="Polysacch_Lyase_4"/>
</dbReference>